<dbReference type="Gene3D" id="1.10.260.40">
    <property type="entry name" value="lambda repressor-like DNA-binding domains"/>
    <property type="match status" value="1"/>
</dbReference>
<evidence type="ECO:0000313" key="6">
    <source>
        <dbReference type="EMBL" id="SDT36234.1"/>
    </source>
</evidence>
<dbReference type="Pfam" id="PF13377">
    <property type="entry name" value="Peripla_BP_3"/>
    <property type="match status" value="1"/>
</dbReference>
<evidence type="ECO:0000259" key="5">
    <source>
        <dbReference type="PROSITE" id="PS50932"/>
    </source>
</evidence>
<keyword evidence="3" id="KW-0804">Transcription</keyword>
<evidence type="ECO:0000256" key="1">
    <source>
        <dbReference type="ARBA" id="ARBA00023015"/>
    </source>
</evidence>
<evidence type="ECO:0000256" key="2">
    <source>
        <dbReference type="ARBA" id="ARBA00023125"/>
    </source>
</evidence>
<dbReference type="AlphaFoldDB" id="A0A1H1ZRA7"/>
<dbReference type="Proteomes" id="UP000199103">
    <property type="component" value="Chromosome I"/>
</dbReference>
<dbReference type="InterPro" id="IPR028082">
    <property type="entry name" value="Peripla_BP_I"/>
</dbReference>
<dbReference type="OrthoDB" id="9816215at2"/>
<gene>
    <name evidence="6" type="ORF">SAMN04489812_5398</name>
</gene>
<keyword evidence="7" id="KW-1185">Reference proteome</keyword>
<dbReference type="PROSITE" id="PS50932">
    <property type="entry name" value="HTH_LACI_2"/>
    <property type="match status" value="1"/>
</dbReference>
<dbReference type="Pfam" id="PF00356">
    <property type="entry name" value="LacI"/>
    <property type="match status" value="1"/>
</dbReference>
<dbReference type="GO" id="GO:0000976">
    <property type="term" value="F:transcription cis-regulatory region binding"/>
    <property type="evidence" value="ECO:0007669"/>
    <property type="project" value="TreeGrafter"/>
</dbReference>
<dbReference type="InterPro" id="IPR010982">
    <property type="entry name" value="Lambda_DNA-bd_dom_sf"/>
</dbReference>
<organism evidence="6 7">
    <name type="scientific">Microlunatus soli</name>
    <dbReference type="NCBI Taxonomy" id="630515"/>
    <lineage>
        <taxon>Bacteria</taxon>
        <taxon>Bacillati</taxon>
        <taxon>Actinomycetota</taxon>
        <taxon>Actinomycetes</taxon>
        <taxon>Propionibacteriales</taxon>
        <taxon>Propionibacteriaceae</taxon>
        <taxon>Microlunatus</taxon>
    </lineage>
</organism>
<dbReference type="SUPFAM" id="SSF53822">
    <property type="entry name" value="Periplasmic binding protein-like I"/>
    <property type="match status" value="1"/>
</dbReference>
<sequence>MTATLSDVAARAGVSISAVSRVLANAPSARVRPETRERIEQAAQELGYRPNYAGRALKLARSRVLALVVPDVTNAIFSELMRGVEDAAIDHDHVVLLGRSEDMQPGGSMITKLVGERRVDGVLLQLRDEASRADAAALLRDTEQQGGRSAVVFINSLQDRRAGSVSLPDEEAAAVATRALIDLGHTAIGYLGGLPTAFTAQDRQDGFRRVMAEAGAPVRSSWMTDLGYTADQGRRALRRIWSRGRRPTAVVVANLNAAIGVLAEARSLGIAVPSELSVVALHDAWTAEHTAPALSTVRMPLYELGRAAVEQLISELDQSARRRRRRNLVITDPRPELIMRDSTAVPRGGAVPTSDPEGRTR</sequence>
<dbReference type="InterPro" id="IPR000843">
    <property type="entry name" value="HTH_LacI"/>
</dbReference>
<feature type="region of interest" description="Disordered" evidence="4">
    <location>
        <begin position="340"/>
        <end position="361"/>
    </location>
</feature>
<dbReference type="SUPFAM" id="SSF47413">
    <property type="entry name" value="lambda repressor-like DNA-binding domains"/>
    <property type="match status" value="1"/>
</dbReference>
<evidence type="ECO:0000256" key="4">
    <source>
        <dbReference type="SAM" id="MobiDB-lite"/>
    </source>
</evidence>
<feature type="domain" description="HTH lacI-type" evidence="5">
    <location>
        <begin position="3"/>
        <end position="59"/>
    </location>
</feature>
<dbReference type="EMBL" id="LT629772">
    <property type="protein sequence ID" value="SDT36234.1"/>
    <property type="molecule type" value="Genomic_DNA"/>
</dbReference>
<keyword evidence="1" id="KW-0805">Transcription regulation</keyword>
<dbReference type="SMART" id="SM00354">
    <property type="entry name" value="HTH_LACI"/>
    <property type="match status" value="1"/>
</dbReference>
<reference evidence="6 7" key="1">
    <citation type="submission" date="2016-10" db="EMBL/GenBank/DDBJ databases">
        <authorList>
            <person name="de Groot N.N."/>
        </authorList>
    </citation>
    <scope>NUCLEOTIDE SEQUENCE [LARGE SCALE GENOMIC DNA]</scope>
    <source>
        <strain evidence="6 7">DSM 21800</strain>
    </source>
</reference>
<dbReference type="STRING" id="630515.SAMN04489812_5398"/>
<dbReference type="PROSITE" id="PS00356">
    <property type="entry name" value="HTH_LACI_1"/>
    <property type="match status" value="1"/>
</dbReference>
<dbReference type="RefSeq" id="WP_091529434.1">
    <property type="nucleotide sequence ID" value="NZ_LT629772.1"/>
</dbReference>
<dbReference type="PANTHER" id="PTHR30146">
    <property type="entry name" value="LACI-RELATED TRANSCRIPTIONAL REPRESSOR"/>
    <property type="match status" value="1"/>
</dbReference>
<evidence type="ECO:0000256" key="3">
    <source>
        <dbReference type="ARBA" id="ARBA00023163"/>
    </source>
</evidence>
<dbReference type="Gene3D" id="3.40.50.2300">
    <property type="match status" value="2"/>
</dbReference>
<name>A0A1H1ZRA7_9ACTN</name>
<dbReference type="CDD" id="cd06267">
    <property type="entry name" value="PBP1_LacI_sugar_binding-like"/>
    <property type="match status" value="1"/>
</dbReference>
<dbReference type="GO" id="GO:0003700">
    <property type="term" value="F:DNA-binding transcription factor activity"/>
    <property type="evidence" value="ECO:0007669"/>
    <property type="project" value="TreeGrafter"/>
</dbReference>
<evidence type="ECO:0000313" key="7">
    <source>
        <dbReference type="Proteomes" id="UP000199103"/>
    </source>
</evidence>
<proteinExistence type="predicted"/>
<dbReference type="CDD" id="cd01392">
    <property type="entry name" value="HTH_LacI"/>
    <property type="match status" value="1"/>
</dbReference>
<accession>A0A1H1ZRA7</accession>
<protein>
    <submittedName>
        <fullName evidence="6">Transcriptional regulator, LacI family</fullName>
    </submittedName>
</protein>
<keyword evidence="2" id="KW-0238">DNA-binding</keyword>
<dbReference type="PANTHER" id="PTHR30146:SF109">
    <property type="entry name" value="HTH-TYPE TRANSCRIPTIONAL REGULATOR GALS"/>
    <property type="match status" value="1"/>
</dbReference>
<dbReference type="InterPro" id="IPR046335">
    <property type="entry name" value="LacI/GalR-like_sensor"/>
</dbReference>